<feature type="signal peptide" evidence="1">
    <location>
        <begin position="1"/>
        <end position="23"/>
    </location>
</feature>
<feature type="chain" id="PRO_5024270830" evidence="1">
    <location>
        <begin position="24"/>
        <end position="241"/>
    </location>
</feature>
<dbReference type="Proteomes" id="UP000323632">
    <property type="component" value="Unassembled WGS sequence"/>
</dbReference>
<dbReference type="AlphaFoldDB" id="A0A5M6CB52"/>
<dbReference type="RefSeq" id="WP_150033909.1">
    <property type="nucleotide sequence ID" value="NZ_VWSH01000004.1"/>
</dbReference>
<keyword evidence="3" id="KW-1185">Reference proteome</keyword>
<proteinExistence type="predicted"/>
<organism evidence="2 3">
    <name type="scientific">Taibaiella lutea</name>
    <dbReference type="NCBI Taxonomy" id="2608001"/>
    <lineage>
        <taxon>Bacteria</taxon>
        <taxon>Pseudomonadati</taxon>
        <taxon>Bacteroidota</taxon>
        <taxon>Chitinophagia</taxon>
        <taxon>Chitinophagales</taxon>
        <taxon>Chitinophagaceae</taxon>
        <taxon>Taibaiella</taxon>
    </lineage>
</organism>
<accession>A0A5M6CB52</accession>
<dbReference type="EMBL" id="VWSH01000004">
    <property type="protein sequence ID" value="KAA5532406.1"/>
    <property type="molecule type" value="Genomic_DNA"/>
</dbReference>
<comment type="caution">
    <text evidence="2">The sequence shown here is derived from an EMBL/GenBank/DDBJ whole genome shotgun (WGS) entry which is preliminary data.</text>
</comment>
<evidence type="ECO:0000313" key="3">
    <source>
        <dbReference type="Proteomes" id="UP000323632"/>
    </source>
</evidence>
<reference evidence="2 3" key="1">
    <citation type="submission" date="2019-09" db="EMBL/GenBank/DDBJ databases">
        <title>Genome sequence and assembly of Taibaiella sp.</title>
        <authorList>
            <person name="Chhetri G."/>
        </authorList>
    </citation>
    <scope>NUCLEOTIDE SEQUENCE [LARGE SCALE GENOMIC DNA]</scope>
    <source>
        <strain evidence="2 3">KVB11</strain>
    </source>
</reference>
<keyword evidence="1" id="KW-0732">Signal</keyword>
<name>A0A5M6CB52_9BACT</name>
<protein>
    <submittedName>
        <fullName evidence="2">Uncharacterized protein</fullName>
    </submittedName>
</protein>
<gene>
    <name evidence="2" type="ORF">F0919_16580</name>
</gene>
<evidence type="ECO:0000256" key="1">
    <source>
        <dbReference type="SAM" id="SignalP"/>
    </source>
</evidence>
<evidence type="ECO:0000313" key="2">
    <source>
        <dbReference type="EMBL" id="KAA5532406.1"/>
    </source>
</evidence>
<sequence length="241" mass="26232">MKKINFIIAMMLMGLFLPMSAGAQIFNLTTGTGAIGTNDPIWTLKLPGGTFNPVRISTGVLQNGSTTYPNTYVHNNCGRWISPWLNAANNIIPTPGTTGIFTYRMQFTVDNCVINPTAVLNFNFMAADNSLTAVRVNGNPQTVPAGITHTSSGSMTSTPTVMNGLNTIEVDVNNFGQYTALQLCGRIQVSGDELHVPKNLNCCNAQRKNLLSWNPYQVQPVIMLKFFMVILSVAEPDHSTE</sequence>